<keyword evidence="3" id="KW-1185">Reference proteome</keyword>
<comment type="caution">
    <text evidence="2">The sequence shown here is derived from an EMBL/GenBank/DDBJ whole genome shotgun (WGS) entry which is preliminary data.</text>
</comment>
<sequence length="258" mass="28809">MKLRYLASVVAIAFTNQAIADEDKTWEASSELGAIITSGNTETTTFKFGANAKHDIGKWTNEYKLNALYKEDEVTLDSGLKDTQRTNEKYGAAVQGNYNLGEKHSHLFVGLTHDSDYFGAYRHETVLSGGYGFRLIDESNMTLGFDFGPGYKYFQYSEKNQELFKDGRPKAGERDDEWIALAKADFSWTISDNAKFTQRVKVESGSTNTKSISETALLTKINGSLQMKVGFNVTHNSEVDADKVNTDTETVLTLVYSF</sequence>
<proteinExistence type="predicted"/>
<keyword evidence="1" id="KW-0732">Signal</keyword>
<reference evidence="2 3" key="1">
    <citation type="submission" date="2023-12" db="EMBL/GenBank/DDBJ databases">
        <title>Friends and Foes: Symbiotic and Algicidal bacterial influence on Karenia brevis blooms.</title>
        <authorList>
            <person name="Fei C."/>
            <person name="Mohamed A.R."/>
            <person name="Booker A."/>
            <person name="Arshad M."/>
            <person name="Klass S."/>
            <person name="Ahn S."/>
            <person name="Gilbert P.M."/>
            <person name="Heil C.A."/>
            <person name="Martinez J.M."/>
            <person name="Amin S.A."/>
        </authorList>
    </citation>
    <scope>NUCLEOTIDE SEQUENCE [LARGE SCALE GENOMIC DNA]</scope>
    <source>
        <strain evidence="2 3">CE15</strain>
    </source>
</reference>
<feature type="signal peptide" evidence="1">
    <location>
        <begin position="1"/>
        <end position="20"/>
    </location>
</feature>
<dbReference type="InterPro" id="IPR007433">
    <property type="entry name" value="DUF481"/>
</dbReference>
<evidence type="ECO:0000313" key="2">
    <source>
        <dbReference type="EMBL" id="MEI4548424.1"/>
    </source>
</evidence>
<dbReference type="EMBL" id="JBAWKS010000001">
    <property type="protein sequence ID" value="MEI4548424.1"/>
    <property type="molecule type" value="Genomic_DNA"/>
</dbReference>
<organism evidence="2 3">
    <name type="scientific">Pseudoalteromonas spongiae</name>
    <dbReference type="NCBI Taxonomy" id="298657"/>
    <lineage>
        <taxon>Bacteria</taxon>
        <taxon>Pseudomonadati</taxon>
        <taxon>Pseudomonadota</taxon>
        <taxon>Gammaproteobacteria</taxon>
        <taxon>Alteromonadales</taxon>
        <taxon>Pseudoalteromonadaceae</taxon>
        <taxon>Pseudoalteromonas</taxon>
    </lineage>
</organism>
<gene>
    <name evidence="2" type="ORF">WAE96_01720</name>
</gene>
<dbReference type="Proteomes" id="UP001382455">
    <property type="component" value="Unassembled WGS sequence"/>
</dbReference>
<name>A0ABU8EN77_9GAMM</name>
<dbReference type="RefSeq" id="WP_105171063.1">
    <property type="nucleotide sequence ID" value="NZ_JBAWKS010000001.1"/>
</dbReference>
<evidence type="ECO:0000313" key="3">
    <source>
        <dbReference type="Proteomes" id="UP001382455"/>
    </source>
</evidence>
<evidence type="ECO:0000256" key="1">
    <source>
        <dbReference type="SAM" id="SignalP"/>
    </source>
</evidence>
<dbReference type="Pfam" id="PF04338">
    <property type="entry name" value="DUF481"/>
    <property type="match status" value="1"/>
</dbReference>
<protein>
    <submittedName>
        <fullName evidence="2">DUF481 domain-containing protein</fullName>
    </submittedName>
</protein>
<accession>A0ABU8EN77</accession>
<feature type="chain" id="PRO_5045412879" evidence="1">
    <location>
        <begin position="21"/>
        <end position="258"/>
    </location>
</feature>